<dbReference type="HOGENOM" id="CLU_1320621_0_0_1"/>
<accession>A0A017SEI8</accession>
<feature type="domain" description="Protein kinase" evidence="1">
    <location>
        <begin position="1"/>
        <end position="208"/>
    </location>
</feature>
<dbReference type="STRING" id="1388766.A0A017SEI8"/>
<dbReference type="GO" id="GO:0004672">
    <property type="term" value="F:protein kinase activity"/>
    <property type="evidence" value="ECO:0007669"/>
    <property type="project" value="InterPro"/>
</dbReference>
<dbReference type="GeneID" id="63702013"/>
<evidence type="ECO:0000313" key="2">
    <source>
        <dbReference type="EMBL" id="EYE95191.1"/>
    </source>
</evidence>
<dbReference type="RefSeq" id="XP_040638879.1">
    <property type="nucleotide sequence ID" value="XM_040786889.1"/>
</dbReference>
<dbReference type="Proteomes" id="UP000019804">
    <property type="component" value="Unassembled WGS sequence"/>
</dbReference>
<sequence>MAHHMTGMIDYGLPVGYISHCNTEGKEIPVYHLFQVSHPSLLIAREIFVAKGNVYFYYGHCGITLSEIGQLWQVYQLSEVEMAMICKVILKGLRYLHKDLDVCYGGFTDENILTTEEGDVKTSKNQSGTTQGLADLVTAGISESLLKKPKNSIHSKAKDIQAVYNAARRLLWLERPARVRDTIGLLAEDFAGAPPTTADDFLEVRTIG</sequence>
<gene>
    <name evidence="2" type="ORF">EURHEDRAFT_523362</name>
</gene>
<dbReference type="OrthoDB" id="4062651at2759"/>
<organism evidence="2 3">
    <name type="scientific">Aspergillus ruber (strain CBS 135680)</name>
    <dbReference type="NCBI Taxonomy" id="1388766"/>
    <lineage>
        <taxon>Eukaryota</taxon>
        <taxon>Fungi</taxon>
        <taxon>Dikarya</taxon>
        <taxon>Ascomycota</taxon>
        <taxon>Pezizomycotina</taxon>
        <taxon>Eurotiomycetes</taxon>
        <taxon>Eurotiomycetidae</taxon>
        <taxon>Eurotiales</taxon>
        <taxon>Aspergillaceae</taxon>
        <taxon>Aspergillus</taxon>
        <taxon>Aspergillus subgen. Aspergillus</taxon>
    </lineage>
</organism>
<dbReference type="InterPro" id="IPR000719">
    <property type="entry name" value="Prot_kinase_dom"/>
</dbReference>
<dbReference type="Gene3D" id="1.10.510.10">
    <property type="entry name" value="Transferase(Phosphotransferase) domain 1"/>
    <property type="match status" value="1"/>
</dbReference>
<proteinExistence type="predicted"/>
<name>A0A017SEI8_ASPRC</name>
<dbReference type="EMBL" id="KK088423">
    <property type="protein sequence ID" value="EYE95191.1"/>
    <property type="molecule type" value="Genomic_DNA"/>
</dbReference>
<dbReference type="AlphaFoldDB" id="A0A017SEI8"/>
<reference evidence="3" key="1">
    <citation type="journal article" date="2014" name="Nat. Commun.">
        <title>Genomic adaptations of the halophilic Dead Sea filamentous fungus Eurotium rubrum.</title>
        <authorList>
            <person name="Kis-Papo T."/>
            <person name="Weig A.R."/>
            <person name="Riley R."/>
            <person name="Persoh D."/>
            <person name="Salamov A."/>
            <person name="Sun H."/>
            <person name="Lipzen A."/>
            <person name="Wasser S.P."/>
            <person name="Rambold G."/>
            <person name="Grigoriev I.V."/>
            <person name="Nevo E."/>
        </authorList>
    </citation>
    <scope>NUCLEOTIDE SEQUENCE [LARGE SCALE GENOMIC DNA]</scope>
    <source>
        <strain evidence="3">CBS 135680</strain>
    </source>
</reference>
<protein>
    <recommendedName>
        <fullName evidence="1">Protein kinase domain-containing protein</fullName>
    </recommendedName>
</protein>
<evidence type="ECO:0000259" key="1">
    <source>
        <dbReference type="PROSITE" id="PS50011"/>
    </source>
</evidence>
<dbReference type="SUPFAM" id="SSF56112">
    <property type="entry name" value="Protein kinase-like (PK-like)"/>
    <property type="match status" value="1"/>
</dbReference>
<dbReference type="GO" id="GO:0005524">
    <property type="term" value="F:ATP binding"/>
    <property type="evidence" value="ECO:0007669"/>
    <property type="project" value="InterPro"/>
</dbReference>
<keyword evidence="3" id="KW-1185">Reference proteome</keyword>
<evidence type="ECO:0000313" key="3">
    <source>
        <dbReference type="Proteomes" id="UP000019804"/>
    </source>
</evidence>
<dbReference type="InterPro" id="IPR011009">
    <property type="entry name" value="Kinase-like_dom_sf"/>
</dbReference>
<dbReference type="PROSITE" id="PS50011">
    <property type="entry name" value="PROTEIN_KINASE_DOM"/>
    <property type="match status" value="1"/>
</dbReference>